<evidence type="ECO:0000256" key="3">
    <source>
        <dbReference type="ARBA" id="ARBA00022801"/>
    </source>
</evidence>
<comment type="caution">
    <text evidence="8">The sequence shown here is derived from an EMBL/GenBank/DDBJ whole genome shotgun (WGS) entry which is preliminary data.</text>
</comment>
<dbReference type="Gene3D" id="3.90.226.10">
    <property type="entry name" value="2-enoyl-CoA Hydratase, Chain A, domain 1"/>
    <property type="match status" value="1"/>
</dbReference>
<dbReference type="AlphaFoldDB" id="A0A2W2AAB1"/>
<evidence type="ECO:0000256" key="1">
    <source>
        <dbReference type="ARBA" id="ARBA00009179"/>
    </source>
</evidence>
<dbReference type="Pfam" id="PF03572">
    <property type="entry name" value="Peptidase_S41"/>
    <property type="match status" value="1"/>
</dbReference>
<dbReference type="GO" id="GO:0007165">
    <property type="term" value="P:signal transduction"/>
    <property type="evidence" value="ECO:0007669"/>
    <property type="project" value="TreeGrafter"/>
</dbReference>
<keyword evidence="6" id="KW-0472">Membrane</keyword>
<dbReference type="EMBL" id="QKTW01000019">
    <property type="protein sequence ID" value="PZF72221.1"/>
    <property type="molecule type" value="Genomic_DNA"/>
</dbReference>
<dbReference type="SMART" id="SM00245">
    <property type="entry name" value="TSPc"/>
    <property type="match status" value="1"/>
</dbReference>
<comment type="similarity">
    <text evidence="1 5">Belongs to the peptidase S41A family.</text>
</comment>
<dbReference type="InterPro" id="IPR004447">
    <property type="entry name" value="Peptidase_S41A"/>
</dbReference>
<accession>A0A2W2AAB1</accession>
<protein>
    <submittedName>
        <fullName evidence="8">Peptidase S41</fullName>
    </submittedName>
</protein>
<dbReference type="GO" id="GO:0004175">
    <property type="term" value="F:endopeptidase activity"/>
    <property type="evidence" value="ECO:0007669"/>
    <property type="project" value="TreeGrafter"/>
</dbReference>
<evidence type="ECO:0000256" key="4">
    <source>
        <dbReference type="ARBA" id="ARBA00022825"/>
    </source>
</evidence>
<name>A0A2W2AAB1_9BACT</name>
<dbReference type="NCBIfam" id="TIGR00225">
    <property type="entry name" value="prc"/>
    <property type="match status" value="1"/>
</dbReference>
<dbReference type="CDD" id="cd07560">
    <property type="entry name" value="Peptidase_S41_CPP"/>
    <property type="match status" value="1"/>
</dbReference>
<dbReference type="InterPro" id="IPR005151">
    <property type="entry name" value="Tail-specific_protease"/>
</dbReference>
<evidence type="ECO:0000256" key="5">
    <source>
        <dbReference type="RuleBase" id="RU004404"/>
    </source>
</evidence>
<keyword evidence="3 5" id="KW-0378">Hydrolase</keyword>
<feature type="domain" description="PDZ" evidence="7">
    <location>
        <begin position="109"/>
        <end position="169"/>
    </location>
</feature>
<evidence type="ECO:0000256" key="2">
    <source>
        <dbReference type="ARBA" id="ARBA00022670"/>
    </source>
</evidence>
<reference evidence="8 9" key="1">
    <citation type="submission" date="2018-06" db="EMBL/GenBank/DDBJ databases">
        <title>Mucibacter soli gen. nov., sp. nov., a new member of the family Chitinophagaceae producing mucin.</title>
        <authorList>
            <person name="Kim M.-K."/>
            <person name="Park S."/>
            <person name="Kim T.-S."/>
            <person name="Joung Y."/>
            <person name="Han J.-H."/>
            <person name="Kim S.B."/>
        </authorList>
    </citation>
    <scope>NUCLEOTIDE SEQUENCE [LARGE SCALE GENOMIC DNA]</scope>
    <source>
        <strain evidence="8 9">R1-15</strain>
    </source>
</reference>
<dbReference type="OrthoDB" id="9812068at2"/>
<dbReference type="PANTHER" id="PTHR32060:SF30">
    <property type="entry name" value="CARBOXY-TERMINAL PROCESSING PROTEASE CTPA"/>
    <property type="match status" value="1"/>
</dbReference>
<dbReference type="SUPFAM" id="SSF52096">
    <property type="entry name" value="ClpP/crotonase"/>
    <property type="match status" value="1"/>
</dbReference>
<dbReference type="SMART" id="SM00228">
    <property type="entry name" value="PDZ"/>
    <property type="match status" value="1"/>
</dbReference>
<evidence type="ECO:0000259" key="7">
    <source>
        <dbReference type="PROSITE" id="PS50106"/>
    </source>
</evidence>
<keyword evidence="4 5" id="KW-0720">Serine protease</keyword>
<dbReference type="InterPro" id="IPR029045">
    <property type="entry name" value="ClpP/crotonase-like_dom_sf"/>
</dbReference>
<dbReference type="PROSITE" id="PS50106">
    <property type="entry name" value="PDZ"/>
    <property type="match status" value="1"/>
</dbReference>
<dbReference type="GO" id="GO:0008236">
    <property type="term" value="F:serine-type peptidase activity"/>
    <property type="evidence" value="ECO:0007669"/>
    <property type="project" value="UniProtKB-KW"/>
</dbReference>
<dbReference type="PANTHER" id="PTHR32060">
    <property type="entry name" value="TAIL-SPECIFIC PROTEASE"/>
    <property type="match status" value="1"/>
</dbReference>
<evidence type="ECO:0000256" key="6">
    <source>
        <dbReference type="SAM" id="Phobius"/>
    </source>
</evidence>
<sequence>MKSDSNKSSSKKGSGRTVKGFLAGIGTMAAIGFFIQAKTPDSYFETSKNLEIFANLFKELNTYYVDPIEPGKMVKTGIDAMLDDLDPYTNYITEADIEDYEFQTTGKYGGIGATMRKKGDDIIVEDVYETSPAQKAGLHPGDLVISIDNQPMKGKTIEDISLLLKGSPGTQVTIKLKDVYSGEEQQKQITRGEIELSSVPYAGLVGKDKNIAFVRLNQFTPNCSRLLRNALDSLKTAQPSLKGVVLDLRNNPGGLLDEAVNTCNLFVDRGQLVVSTKGKMKDWDKDFKTSGPVWDAQIPLTVLVNHSSASASEIVAGTMQDLDRGVVIGERSYGKGLVQTTRPLEYNARLKLTTAKYYTPSGRCIQALDYTHRNADGSVGAIPDSLKKEYKTKAGRKVLSGGGVEPDMKVADNRVSKLSITLYSKNYFFDYATQYAKAHKTIPNAGAFSLTPAEFTDFTKWLEGKDYSYKTETEIALDSLKQIAIREKNYDGAKNEFTALQTKVAHDKKQDLLKHQDEVTRLLESEIISRYYYQKGRIEYSLRSDDDLAQALKIIDQPTNYQALLKPAK</sequence>
<dbReference type="Pfam" id="PF17820">
    <property type="entry name" value="PDZ_6"/>
    <property type="match status" value="1"/>
</dbReference>
<dbReference type="GO" id="GO:0006508">
    <property type="term" value="P:proteolysis"/>
    <property type="evidence" value="ECO:0007669"/>
    <property type="project" value="UniProtKB-KW"/>
</dbReference>
<dbReference type="InterPro" id="IPR041489">
    <property type="entry name" value="PDZ_6"/>
</dbReference>
<dbReference type="Gene3D" id="3.30.750.44">
    <property type="match status" value="1"/>
</dbReference>
<feature type="transmembrane region" description="Helical" evidence="6">
    <location>
        <begin position="20"/>
        <end position="37"/>
    </location>
</feature>
<keyword evidence="6" id="KW-1133">Transmembrane helix</keyword>
<organism evidence="8 9">
    <name type="scientific">Taibaiella soli</name>
    <dbReference type="NCBI Taxonomy" id="1649169"/>
    <lineage>
        <taxon>Bacteria</taxon>
        <taxon>Pseudomonadati</taxon>
        <taxon>Bacteroidota</taxon>
        <taxon>Chitinophagia</taxon>
        <taxon>Chitinophagales</taxon>
        <taxon>Chitinophagaceae</taxon>
        <taxon>Taibaiella</taxon>
    </lineage>
</organism>
<dbReference type="InterPro" id="IPR036034">
    <property type="entry name" value="PDZ_sf"/>
</dbReference>
<evidence type="ECO:0000313" key="8">
    <source>
        <dbReference type="EMBL" id="PZF72221.1"/>
    </source>
</evidence>
<dbReference type="RefSeq" id="WP_110999732.1">
    <property type="nucleotide sequence ID" value="NZ_QKTW01000019.1"/>
</dbReference>
<dbReference type="Gene3D" id="2.30.42.10">
    <property type="match status" value="1"/>
</dbReference>
<evidence type="ECO:0000313" key="9">
    <source>
        <dbReference type="Proteomes" id="UP000248745"/>
    </source>
</evidence>
<gene>
    <name evidence="8" type="ORF">DN068_14920</name>
</gene>
<keyword evidence="9" id="KW-1185">Reference proteome</keyword>
<dbReference type="InterPro" id="IPR001478">
    <property type="entry name" value="PDZ"/>
</dbReference>
<dbReference type="Proteomes" id="UP000248745">
    <property type="component" value="Unassembled WGS sequence"/>
</dbReference>
<dbReference type="GO" id="GO:0030288">
    <property type="term" value="C:outer membrane-bounded periplasmic space"/>
    <property type="evidence" value="ECO:0007669"/>
    <property type="project" value="TreeGrafter"/>
</dbReference>
<proteinExistence type="inferred from homology"/>
<dbReference type="CDD" id="cd06782">
    <property type="entry name" value="cpPDZ_CPP-like"/>
    <property type="match status" value="1"/>
</dbReference>
<keyword evidence="6" id="KW-0812">Transmembrane</keyword>
<keyword evidence="2 5" id="KW-0645">Protease</keyword>
<dbReference type="SUPFAM" id="SSF50156">
    <property type="entry name" value="PDZ domain-like"/>
    <property type="match status" value="1"/>
</dbReference>